<sequence length="394" mass="45807">MPCNVHVVHNSFRRALSEYGQHTEQLALDLFYWFKAHPARKEDYFKAQTNLGFDEQLFTRHVQSRWLTLIPALTRIVDNWESICSYFLKELPKELLIHILHNECLQLVKRLMLRFLKPEIADNNSKKLLQLDVQKSDHQLPDSRMEIGKPTRKIPCTLPPSYHKISLKGMRTFLQTSAIYLLKHFPIGDTIVRDLTVLHPEMREIEAGDHCLRRIAQSLPQVFKGNQVPIVVDEWKLYRHQEIPEDWYKTHDSETVLTLSHGDADIERSLSINKQAIGANRTLLTHESLNGIKQVKDAVTGTDGKIHVVDFSKELISCTRNANDRDRQRLEEQKKQEEAQKNERVRRKEAEKHKKIAEEKAFEERKRKLKETEKGPAEAARGKPIEAEGSRGIV</sequence>
<feature type="region of interest" description="Disordered" evidence="1">
    <location>
        <begin position="325"/>
        <end position="394"/>
    </location>
</feature>
<protein>
    <submittedName>
        <fullName evidence="2">Uncharacterized protein</fullName>
    </submittedName>
</protein>
<dbReference type="Proteomes" id="UP000225706">
    <property type="component" value="Unassembled WGS sequence"/>
</dbReference>
<name>A0A2B4S3I1_STYPI</name>
<accession>A0A2B4S3I1</accession>
<evidence type="ECO:0000256" key="1">
    <source>
        <dbReference type="SAM" id="MobiDB-lite"/>
    </source>
</evidence>
<evidence type="ECO:0000313" key="3">
    <source>
        <dbReference type="Proteomes" id="UP000225706"/>
    </source>
</evidence>
<gene>
    <name evidence="2" type="ORF">AWC38_SpisGene12315</name>
</gene>
<reference evidence="3" key="1">
    <citation type="journal article" date="2017" name="bioRxiv">
        <title>Comparative analysis of the genomes of Stylophora pistillata and Acropora digitifera provides evidence for extensive differences between species of corals.</title>
        <authorList>
            <person name="Voolstra C.R."/>
            <person name="Li Y."/>
            <person name="Liew Y.J."/>
            <person name="Baumgarten S."/>
            <person name="Zoccola D."/>
            <person name="Flot J.-F."/>
            <person name="Tambutte S."/>
            <person name="Allemand D."/>
            <person name="Aranda M."/>
        </authorList>
    </citation>
    <scope>NUCLEOTIDE SEQUENCE [LARGE SCALE GENOMIC DNA]</scope>
</reference>
<evidence type="ECO:0000313" key="2">
    <source>
        <dbReference type="EMBL" id="PFX23157.1"/>
    </source>
</evidence>
<dbReference type="OrthoDB" id="6159421at2759"/>
<dbReference type="AlphaFoldDB" id="A0A2B4S3I1"/>
<dbReference type="EMBL" id="LSMT01000216">
    <property type="protein sequence ID" value="PFX23157.1"/>
    <property type="molecule type" value="Genomic_DNA"/>
</dbReference>
<comment type="caution">
    <text evidence="2">The sequence shown here is derived from an EMBL/GenBank/DDBJ whole genome shotgun (WGS) entry which is preliminary data.</text>
</comment>
<dbReference type="PANTHER" id="PTHR37162:SF1">
    <property type="entry name" value="BED-TYPE DOMAIN-CONTAINING PROTEIN"/>
    <property type="match status" value="1"/>
</dbReference>
<organism evidence="2 3">
    <name type="scientific">Stylophora pistillata</name>
    <name type="common">Smooth cauliflower coral</name>
    <dbReference type="NCBI Taxonomy" id="50429"/>
    <lineage>
        <taxon>Eukaryota</taxon>
        <taxon>Metazoa</taxon>
        <taxon>Cnidaria</taxon>
        <taxon>Anthozoa</taxon>
        <taxon>Hexacorallia</taxon>
        <taxon>Scleractinia</taxon>
        <taxon>Astrocoeniina</taxon>
        <taxon>Pocilloporidae</taxon>
        <taxon>Stylophora</taxon>
    </lineage>
</organism>
<dbReference type="PANTHER" id="PTHR37162">
    <property type="entry name" value="HAT FAMILY DIMERISATION DOMAINCONTAINING PROTEIN-RELATED"/>
    <property type="match status" value="1"/>
</dbReference>
<keyword evidence="3" id="KW-1185">Reference proteome</keyword>
<proteinExistence type="predicted"/>